<dbReference type="PANTHER" id="PTHR42069:SF1">
    <property type="entry name" value="MARVEL DOMAIN-CONTAINING PROTEIN"/>
    <property type="match status" value="1"/>
</dbReference>
<feature type="region of interest" description="Disordered" evidence="1">
    <location>
        <begin position="431"/>
        <end position="451"/>
    </location>
</feature>
<keyword evidence="2" id="KW-1133">Transmembrane helix</keyword>
<feature type="region of interest" description="Disordered" evidence="1">
    <location>
        <begin position="80"/>
        <end position="99"/>
    </location>
</feature>
<comment type="caution">
    <text evidence="3">The sequence shown here is derived from an EMBL/GenBank/DDBJ whole genome shotgun (WGS) entry which is preliminary data.</text>
</comment>
<dbReference type="PANTHER" id="PTHR42069">
    <property type="entry name" value="HYPHAL ANASTAMOSIS-8 PROTEIN"/>
    <property type="match status" value="1"/>
</dbReference>
<feature type="compositionally biased region" description="Polar residues" evidence="1">
    <location>
        <begin position="9"/>
        <end position="21"/>
    </location>
</feature>
<feature type="transmembrane region" description="Helical" evidence="2">
    <location>
        <begin position="197"/>
        <end position="218"/>
    </location>
</feature>
<evidence type="ECO:0000313" key="4">
    <source>
        <dbReference type="Proteomes" id="UP000799439"/>
    </source>
</evidence>
<dbReference type="AlphaFoldDB" id="A0A9P4MDF2"/>
<feature type="transmembrane region" description="Helical" evidence="2">
    <location>
        <begin position="230"/>
        <end position="249"/>
    </location>
</feature>
<feature type="transmembrane region" description="Helical" evidence="2">
    <location>
        <begin position="295"/>
        <end position="322"/>
    </location>
</feature>
<feature type="region of interest" description="Disordered" evidence="1">
    <location>
        <begin position="1"/>
        <end position="21"/>
    </location>
</feature>
<evidence type="ECO:0008006" key="5">
    <source>
        <dbReference type="Google" id="ProtNLM"/>
    </source>
</evidence>
<reference evidence="3" key="1">
    <citation type="journal article" date="2020" name="Stud. Mycol.">
        <title>101 Dothideomycetes genomes: a test case for predicting lifestyles and emergence of pathogens.</title>
        <authorList>
            <person name="Haridas S."/>
            <person name="Albert R."/>
            <person name="Binder M."/>
            <person name="Bloem J."/>
            <person name="Labutti K."/>
            <person name="Salamov A."/>
            <person name="Andreopoulos B."/>
            <person name="Baker S."/>
            <person name="Barry K."/>
            <person name="Bills G."/>
            <person name="Bluhm B."/>
            <person name="Cannon C."/>
            <person name="Castanera R."/>
            <person name="Culley D."/>
            <person name="Daum C."/>
            <person name="Ezra D."/>
            <person name="Gonzalez J."/>
            <person name="Henrissat B."/>
            <person name="Kuo A."/>
            <person name="Liang C."/>
            <person name="Lipzen A."/>
            <person name="Lutzoni F."/>
            <person name="Magnuson J."/>
            <person name="Mondo S."/>
            <person name="Nolan M."/>
            <person name="Ohm R."/>
            <person name="Pangilinan J."/>
            <person name="Park H.-J."/>
            <person name="Ramirez L."/>
            <person name="Alfaro M."/>
            <person name="Sun H."/>
            <person name="Tritt A."/>
            <person name="Yoshinaga Y."/>
            <person name="Zwiers L.-H."/>
            <person name="Turgeon B."/>
            <person name="Goodwin S."/>
            <person name="Spatafora J."/>
            <person name="Crous P."/>
            <person name="Grigoriev I."/>
        </authorList>
    </citation>
    <scope>NUCLEOTIDE SEQUENCE</scope>
    <source>
        <strain evidence="3">CBS 260.36</strain>
    </source>
</reference>
<keyword evidence="4" id="KW-1185">Reference proteome</keyword>
<dbReference type="OrthoDB" id="5420724at2759"/>
<name>A0A9P4MDF2_9PEZI</name>
<keyword evidence="2" id="KW-0472">Membrane</keyword>
<sequence>MTEPARPKTSGSGASNLSLKTKTARFAEATAVNSPSTPVGPTQFSFPQQAVVRQKPNLAPIDVNFGASIDHNMATVKRKDSLPCVGDDSNSIPSTPPPKTPFTAMPLMSPTWQEEQSLEKAQGHTDKEQVKDLKVKTRVRIAKFLLRGVNFSCSLIVLSMLSTSLTIFRTTKDIPPRFVGNQQLKPWAPKQQTWPQIVVLTISCVSLLFTMIVLWHYWRGGHRRASKTSARYTLFAIGIWIFSLIMWILGATVLHQSRVVGENQDMWGWSCVQNTRSHVFSDEIKYSLVCRLQNWSLVCCIIEVVVEAITISIYAVVAYRFWSKRRLQKSMSKRDRARSDLYLAQLKSQPNTPAWPLDHKEQFEQDIPMATVRDNHPQPFVLQPAPASRVTSPSMGQTGFAPVALRGAENIGVAEEMRPTSPRGEVRATHVAAAPGEQTYDEVPVPRAYGE</sequence>
<accession>A0A9P4MDF2</accession>
<feature type="transmembrane region" description="Helical" evidence="2">
    <location>
        <begin position="144"/>
        <end position="168"/>
    </location>
</feature>
<keyword evidence="2" id="KW-0812">Transmembrane</keyword>
<dbReference type="Proteomes" id="UP000799439">
    <property type="component" value="Unassembled WGS sequence"/>
</dbReference>
<dbReference type="EMBL" id="ML996090">
    <property type="protein sequence ID" value="KAF2149865.1"/>
    <property type="molecule type" value="Genomic_DNA"/>
</dbReference>
<organism evidence="3 4">
    <name type="scientific">Myriangium duriaei CBS 260.36</name>
    <dbReference type="NCBI Taxonomy" id="1168546"/>
    <lineage>
        <taxon>Eukaryota</taxon>
        <taxon>Fungi</taxon>
        <taxon>Dikarya</taxon>
        <taxon>Ascomycota</taxon>
        <taxon>Pezizomycotina</taxon>
        <taxon>Dothideomycetes</taxon>
        <taxon>Dothideomycetidae</taxon>
        <taxon>Myriangiales</taxon>
        <taxon>Myriangiaceae</taxon>
        <taxon>Myriangium</taxon>
    </lineage>
</organism>
<evidence type="ECO:0000256" key="1">
    <source>
        <dbReference type="SAM" id="MobiDB-lite"/>
    </source>
</evidence>
<evidence type="ECO:0000313" key="3">
    <source>
        <dbReference type="EMBL" id="KAF2149865.1"/>
    </source>
</evidence>
<protein>
    <recommendedName>
        <fullName evidence="5">MARVEL domain-containing protein</fullName>
    </recommendedName>
</protein>
<evidence type="ECO:0000256" key="2">
    <source>
        <dbReference type="SAM" id="Phobius"/>
    </source>
</evidence>
<gene>
    <name evidence="3" type="ORF">K461DRAFT_229711</name>
</gene>
<dbReference type="SUPFAM" id="SSF81321">
    <property type="entry name" value="Family A G protein-coupled receptor-like"/>
    <property type="match status" value="1"/>
</dbReference>
<proteinExistence type="predicted"/>